<reference evidence="2" key="1">
    <citation type="submission" date="2012-11" db="EMBL/GenBank/DDBJ databases">
        <authorList>
            <person name="Lucero-Rivera Y.E."/>
            <person name="Tovar-Ramirez D."/>
        </authorList>
    </citation>
    <scope>NUCLEOTIDE SEQUENCE [LARGE SCALE GENOMIC DNA]</scope>
    <source>
        <strain evidence="2">Araruama</strain>
    </source>
</reference>
<proteinExistence type="predicted"/>
<dbReference type="Proteomes" id="UP000189670">
    <property type="component" value="Unassembled WGS sequence"/>
</dbReference>
<organism evidence="1 2">
    <name type="scientific">Candidatus Magnetoglobus multicellularis str. Araruama</name>
    <dbReference type="NCBI Taxonomy" id="890399"/>
    <lineage>
        <taxon>Bacteria</taxon>
        <taxon>Pseudomonadati</taxon>
        <taxon>Thermodesulfobacteriota</taxon>
        <taxon>Desulfobacteria</taxon>
        <taxon>Desulfobacterales</taxon>
        <taxon>Desulfobacteraceae</taxon>
        <taxon>Candidatus Magnetoglobus</taxon>
    </lineage>
</organism>
<protein>
    <recommendedName>
        <fullName evidence="3">DUF4435 domain-containing protein</fullName>
    </recommendedName>
</protein>
<evidence type="ECO:0000313" key="1">
    <source>
        <dbReference type="EMBL" id="ETR73670.1"/>
    </source>
</evidence>
<dbReference type="InterPro" id="IPR024508">
    <property type="entry name" value="DUF3226"/>
</dbReference>
<evidence type="ECO:0008006" key="3">
    <source>
        <dbReference type="Google" id="ProtNLM"/>
    </source>
</evidence>
<gene>
    <name evidence="1" type="ORF">OMM_06799</name>
</gene>
<accession>A0A1V1PFU2</accession>
<dbReference type="Pfam" id="PF11536">
    <property type="entry name" value="DUF3226"/>
    <property type="match status" value="1"/>
</dbReference>
<dbReference type="AlphaFoldDB" id="A0A1V1PFU2"/>
<comment type="caution">
    <text evidence="1">The sequence shown here is derived from an EMBL/GenBank/DDBJ whole genome shotgun (WGS) entry which is preliminary data.</text>
</comment>
<dbReference type="EMBL" id="ATBP01000045">
    <property type="protein sequence ID" value="ETR73670.1"/>
    <property type="molecule type" value="Genomic_DNA"/>
</dbReference>
<evidence type="ECO:0000313" key="2">
    <source>
        <dbReference type="Proteomes" id="UP000189670"/>
    </source>
</evidence>
<name>A0A1V1PFU2_9BACT</name>
<sequence length="117" mass="13122">MPDICKYEGNQVLLVEGKSDCHSILALCKFFNLPQTFGIYQCGNDIGVLKRLNALIIQPATPISVGIVMDADAPDVAGRWIQIREKLKIINTHFQNHLIHMEQSLQDQMISQILAYG</sequence>